<dbReference type="Proteomes" id="UP000317650">
    <property type="component" value="Chromosome 11"/>
</dbReference>
<accession>A0A4S8J3L4</accession>
<evidence type="ECO:0000259" key="2">
    <source>
        <dbReference type="Pfam" id="PF11955"/>
    </source>
</evidence>
<dbReference type="PANTHER" id="PTHR31476:SF9">
    <property type="entry name" value="PROTEIN ROOT PRIMORDIUM DEFECTIVE 1"/>
    <property type="match status" value="1"/>
</dbReference>
<evidence type="ECO:0000313" key="3">
    <source>
        <dbReference type="EMBL" id="THU55404.1"/>
    </source>
</evidence>
<evidence type="ECO:0000256" key="1">
    <source>
        <dbReference type="SAM" id="MobiDB-lite"/>
    </source>
</evidence>
<evidence type="ECO:0000313" key="4">
    <source>
        <dbReference type="Proteomes" id="UP000317650"/>
    </source>
</evidence>
<feature type="compositionally biased region" description="Basic and acidic residues" evidence="1">
    <location>
        <begin position="453"/>
        <end position="470"/>
    </location>
</feature>
<dbReference type="InterPro" id="IPR021099">
    <property type="entry name" value="PORR_domain"/>
</dbReference>
<dbReference type="AlphaFoldDB" id="A0A4S8J3L4"/>
<feature type="domain" description="PORR" evidence="2">
    <location>
        <begin position="31"/>
        <end position="378"/>
    </location>
</feature>
<protein>
    <recommendedName>
        <fullName evidence="2">PORR domain-containing protein</fullName>
    </recommendedName>
</protein>
<dbReference type="GO" id="GO:0003723">
    <property type="term" value="F:RNA binding"/>
    <property type="evidence" value="ECO:0007669"/>
    <property type="project" value="InterPro"/>
</dbReference>
<dbReference type="PANTHER" id="PTHR31476">
    <property type="entry name" value="PROTEIN WHAT'S THIS FACTOR 1 HOMOLOG, CHLOROPLASTIC"/>
    <property type="match status" value="1"/>
</dbReference>
<name>A0A4S8J3L4_MUSBA</name>
<feature type="region of interest" description="Disordered" evidence="1">
    <location>
        <begin position="445"/>
        <end position="479"/>
    </location>
</feature>
<keyword evidence="4" id="KW-1185">Reference proteome</keyword>
<feature type="region of interest" description="Disordered" evidence="1">
    <location>
        <begin position="410"/>
        <end position="430"/>
    </location>
</feature>
<organism evidence="3 4">
    <name type="scientific">Musa balbisiana</name>
    <name type="common">Banana</name>
    <dbReference type="NCBI Taxonomy" id="52838"/>
    <lineage>
        <taxon>Eukaryota</taxon>
        <taxon>Viridiplantae</taxon>
        <taxon>Streptophyta</taxon>
        <taxon>Embryophyta</taxon>
        <taxon>Tracheophyta</taxon>
        <taxon>Spermatophyta</taxon>
        <taxon>Magnoliopsida</taxon>
        <taxon>Liliopsida</taxon>
        <taxon>Zingiberales</taxon>
        <taxon>Musaceae</taxon>
        <taxon>Musa</taxon>
    </lineage>
</organism>
<proteinExistence type="predicted"/>
<sequence>MWRRSPIHLRQSFVARSFSQSTSIPKNLQRVRDHGFDDVMEVEKKVRRALHLQSYLLSQPSGSLPVPQLDALARRYHGFGPHETGNFLLKHPHVFHVFDHPVQRLLWVRLTPHATLRLRQESDAVRFMLPDAVRRLRKLLLLAAPSRRIRLEHIRLVRHDLGLPDDFLQSVVLANPSFFRLVVSSDFPDDPRAKYVEFVDEPGDGNDLAELTTCAIERTRELQYRVRGADAEDSRFAFLINFPPGFKIGKYYRIAVWKWQRLPYWSPYEDVSGYDLRSLEAQRRMEKRMVATIHELLSLTVEKRMTMERIAQFRQAIGLPKKLKEFLLQHQGIFYFSTRGNRGKLHTVFLREAYRKGELVEPNELYVARRKLGELLLLSPKMANLDRMLTSLGRGMDAFSDGGSGAKSKLIGAEAERRSENEDSGSDSGVESQCLYKIGKVANLEGTSEEASEEKKTCKPISKESSHENEGSLPLKAKT</sequence>
<dbReference type="InterPro" id="IPR045040">
    <property type="entry name" value="PORR_fam"/>
</dbReference>
<gene>
    <name evidence="3" type="ORF">C4D60_Mb11t06190</name>
</gene>
<comment type="caution">
    <text evidence="3">The sequence shown here is derived from an EMBL/GenBank/DDBJ whole genome shotgun (WGS) entry which is preliminary data.</text>
</comment>
<dbReference type="EMBL" id="PYDT01000007">
    <property type="protein sequence ID" value="THU55404.1"/>
    <property type="molecule type" value="Genomic_DNA"/>
</dbReference>
<dbReference type="Pfam" id="PF11955">
    <property type="entry name" value="PORR"/>
    <property type="match status" value="1"/>
</dbReference>
<reference evidence="3 4" key="1">
    <citation type="journal article" date="2019" name="Nat. Plants">
        <title>Genome sequencing of Musa balbisiana reveals subgenome evolution and function divergence in polyploid bananas.</title>
        <authorList>
            <person name="Yao X."/>
        </authorList>
    </citation>
    <scope>NUCLEOTIDE SEQUENCE [LARGE SCALE GENOMIC DNA]</scope>
    <source>
        <strain evidence="4">cv. DH-PKW</strain>
        <tissue evidence="3">Leaves</tissue>
    </source>
</reference>
<dbReference type="STRING" id="52838.A0A4S8J3L4"/>